<accession>A0A512M2E9</accession>
<gene>
    <name evidence="4" type="ORF">BGE01nite_02040</name>
</gene>
<keyword evidence="2" id="KW-0233">DNA recombination</keyword>
<sequence length="174" mass="19469">MAALDLCRKQRATLLIAKLDRLARNVHFISGLLEANVSFVAVDQPTKDRFMMHVQAAFAEEEARRISLRTREALAAAKRRGVVIGATGSVLAQQHKQQAADLAERFRPYFQRLAHQGVRTTAGFRDGLNAEHVPGPGGGSWHLPNTYRTLKRLHMLDHLVRLHPSPTNRLQLAN</sequence>
<dbReference type="InterPro" id="IPR050639">
    <property type="entry name" value="SSR_resolvase"/>
</dbReference>
<dbReference type="InterPro" id="IPR036162">
    <property type="entry name" value="Resolvase-like_N_sf"/>
</dbReference>
<dbReference type="PANTHER" id="PTHR30461:SF2">
    <property type="entry name" value="SERINE RECOMBINASE PINE-RELATED"/>
    <property type="match status" value="1"/>
</dbReference>
<evidence type="ECO:0000313" key="5">
    <source>
        <dbReference type="Proteomes" id="UP000321577"/>
    </source>
</evidence>
<dbReference type="InterPro" id="IPR006119">
    <property type="entry name" value="Resolv_N"/>
</dbReference>
<dbReference type="SUPFAM" id="SSF53041">
    <property type="entry name" value="Resolvase-like"/>
    <property type="match status" value="1"/>
</dbReference>
<keyword evidence="1" id="KW-0238">DNA-binding</keyword>
<protein>
    <recommendedName>
        <fullName evidence="3">Resolvase/invertase-type recombinase catalytic domain-containing protein</fullName>
    </recommendedName>
</protein>
<evidence type="ECO:0000256" key="2">
    <source>
        <dbReference type="ARBA" id="ARBA00023172"/>
    </source>
</evidence>
<dbReference type="Gene3D" id="3.40.50.1390">
    <property type="entry name" value="Resolvase, N-terminal catalytic domain"/>
    <property type="match status" value="1"/>
</dbReference>
<keyword evidence="5" id="KW-1185">Reference proteome</keyword>
<dbReference type="PROSITE" id="PS51736">
    <property type="entry name" value="RECOMBINASES_3"/>
    <property type="match status" value="1"/>
</dbReference>
<reference evidence="4 5" key="1">
    <citation type="submission" date="2019-07" db="EMBL/GenBank/DDBJ databases">
        <title>Whole genome shotgun sequence of Brevifollis gellanilyticus NBRC 108608.</title>
        <authorList>
            <person name="Hosoyama A."/>
            <person name="Uohara A."/>
            <person name="Ohji S."/>
            <person name="Ichikawa N."/>
        </authorList>
    </citation>
    <scope>NUCLEOTIDE SEQUENCE [LARGE SCALE GENOMIC DNA]</scope>
    <source>
        <strain evidence="4 5">NBRC 108608</strain>
    </source>
</reference>
<organism evidence="4 5">
    <name type="scientific">Brevifollis gellanilyticus</name>
    <dbReference type="NCBI Taxonomy" id="748831"/>
    <lineage>
        <taxon>Bacteria</taxon>
        <taxon>Pseudomonadati</taxon>
        <taxon>Verrucomicrobiota</taxon>
        <taxon>Verrucomicrobiia</taxon>
        <taxon>Verrucomicrobiales</taxon>
        <taxon>Verrucomicrobiaceae</taxon>
    </lineage>
</organism>
<dbReference type="Proteomes" id="UP000321577">
    <property type="component" value="Unassembled WGS sequence"/>
</dbReference>
<dbReference type="GO" id="GO:0000150">
    <property type="term" value="F:DNA strand exchange activity"/>
    <property type="evidence" value="ECO:0007669"/>
    <property type="project" value="InterPro"/>
</dbReference>
<dbReference type="AlphaFoldDB" id="A0A512M2E9"/>
<dbReference type="Pfam" id="PF00239">
    <property type="entry name" value="Resolvase"/>
    <property type="match status" value="1"/>
</dbReference>
<evidence type="ECO:0000259" key="3">
    <source>
        <dbReference type="PROSITE" id="PS51736"/>
    </source>
</evidence>
<evidence type="ECO:0000256" key="1">
    <source>
        <dbReference type="ARBA" id="ARBA00023125"/>
    </source>
</evidence>
<proteinExistence type="predicted"/>
<dbReference type="PANTHER" id="PTHR30461">
    <property type="entry name" value="DNA-INVERTASE FROM LAMBDOID PROPHAGE"/>
    <property type="match status" value="1"/>
</dbReference>
<comment type="caution">
    <text evidence="4">The sequence shown here is derived from an EMBL/GenBank/DDBJ whole genome shotgun (WGS) entry which is preliminary data.</text>
</comment>
<feature type="domain" description="Resolvase/invertase-type recombinase catalytic" evidence="3">
    <location>
        <begin position="1"/>
        <end position="81"/>
    </location>
</feature>
<dbReference type="GO" id="GO:0003677">
    <property type="term" value="F:DNA binding"/>
    <property type="evidence" value="ECO:0007669"/>
    <property type="project" value="UniProtKB-KW"/>
</dbReference>
<evidence type="ECO:0000313" key="4">
    <source>
        <dbReference type="EMBL" id="GEP40913.1"/>
    </source>
</evidence>
<name>A0A512M2E9_9BACT</name>
<dbReference type="EMBL" id="BKAG01000001">
    <property type="protein sequence ID" value="GEP40913.1"/>
    <property type="molecule type" value="Genomic_DNA"/>
</dbReference>